<dbReference type="Proteomes" id="UP000604046">
    <property type="component" value="Unassembled WGS sequence"/>
</dbReference>
<evidence type="ECO:0000313" key="2">
    <source>
        <dbReference type="EMBL" id="CAE7301756.1"/>
    </source>
</evidence>
<proteinExistence type="predicted"/>
<sequence>MQTGVPPSQPRALIAGVCLALCFLGLWRTSLPGFLTQPARRHAKKRTKVPVRCLEVREVDGLNLAKLDDLACRFNERYISAGLLKGALLAVVRRGEVVALWELGQYTSKTIFKLYSITKVFTAIAGLQSCEEHGISPEAPISSLVPEWPADLPGDMSGPSTEPLRLRHCLTHTGGFSNALPTVHPVSSLRPAELRRLRERRSNAVKPPRTLKEMVQRESVQPHIFVPGKHFNYCGAGSQLVARMVEEVSGMSIAEYMKKHIFEPIGMIDTGFAIDQSLAEHCVSADYHPWVLPAVADGLAGSRLDRWRLRLRSVLASLCGCALIDDLKPAGSGVTSPLKLWNRSSQLYQPDAGLVGTGADFVRFLEVLTRDASRDPVLSPFVLNALASPVTSELQAPFALDAPSVVGRLFPVRGDRLPRQKPLRPFNSFPGQRFSLGALLCLHELPEPGIGWVLPRHTFSSTPRRSWRLASSRSLCHTGHTLYSTS</sequence>
<dbReference type="OrthoDB" id="428260at2759"/>
<evidence type="ECO:0000313" key="3">
    <source>
        <dbReference type="Proteomes" id="UP000604046"/>
    </source>
</evidence>
<evidence type="ECO:0000259" key="1">
    <source>
        <dbReference type="Pfam" id="PF00144"/>
    </source>
</evidence>
<dbReference type="PANTHER" id="PTHR43283">
    <property type="entry name" value="BETA-LACTAMASE-RELATED"/>
    <property type="match status" value="1"/>
</dbReference>
<dbReference type="Pfam" id="PF00144">
    <property type="entry name" value="Beta-lactamase"/>
    <property type="match status" value="1"/>
</dbReference>
<dbReference type="PANTHER" id="PTHR43283:SF3">
    <property type="entry name" value="BETA-LACTAMASE FAMILY PROTEIN (AFU_ORTHOLOGUE AFUA_5G07500)"/>
    <property type="match status" value="1"/>
</dbReference>
<protein>
    <submittedName>
        <fullName evidence="2">MlcH protein</fullName>
    </submittedName>
</protein>
<dbReference type="EMBL" id="CAJNDS010002067">
    <property type="protein sequence ID" value="CAE7301756.1"/>
    <property type="molecule type" value="Genomic_DNA"/>
</dbReference>
<name>A0A812NSM1_9DINO</name>
<organism evidence="2 3">
    <name type="scientific">Symbiodinium natans</name>
    <dbReference type="NCBI Taxonomy" id="878477"/>
    <lineage>
        <taxon>Eukaryota</taxon>
        <taxon>Sar</taxon>
        <taxon>Alveolata</taxon>
        <taxon>Dinophyceae</taxon>
        <taxon>Suessiales</taxon>
        <taxon>Symbiodiniaceae</taxon>
        <taxon>Symbiodinium</taxon>
    </lineage>
</organism>
<gene>
    <name evidence="2" type="primary">mlcH</name>
    <name evidence="2" type="ORF">SNAT2548_LOCUS15873</name>
</gene>
<keyword evidence="3" id="KW-1185">Reference proteome</keyword>
<feature type="domain" description="Beta-lactamase-related" evidence="1">
    <location>
        <begin position="85"/>
        <end position="385"/>
    </location>
</feature>
<reference evidence="2" key="1">
    <citation type="submission" date="2021-02" db="EMBL/GenBank/DDBJ databases">
        <authorList>
            <person name="Dougan E. K."/>
            <person name="Rhodes N."/>
            <person name="Thang M."/>
            <person name="Chan C."/>
        </authorList>
    </citation>
    <scope>NUCLEOTIDE SEQUENCE</scope>
</reference>
<dbReference type="AlphaFoldDB" id="A0A812NSM1"/>
<accession>A0A812NSM1</accession>
<dbReference type="SUPFAM" id="SSF56601">
    <property type="entry name" value="beta-lactamase/transpeptidase-like"/>
    <property type="match status" value="1"/>
</dbReference>
<dbReference type="Gene3D" id="3.40.710.10">
    <property type="entry name" value="DD-peptidase/beta-lactamase superfamily"/>
    <property type="match status" value="1"/>
</dbReference>
<dbReference type="InterPro" id="IPR050789">
    <property type="entry name" value="Diverse_Enzym_Activities"/>
</dbReference>
<dbReference type="InterPro" id="IPR012338">
    <property type="entry name" value="Beta-lactam/transpept-like"/>
</dbReference>
<dbReference type="InterPro" id="IPR001466">
    <property type="entry name" value="Beta-lactam-related"/>
</dbReference>
<comment type="caution">
    <text evidence="2">The sequence shown here is derived from an EMBL/GenBank/DDBJ whole genome shotgun (WGS) entry which is preliminary data.</text>
</comment>